<keyword evidence="4" id="KW-0145">Chemotaxis</keyword>
<evidence type="ECO:0000256" key="1">
    <source>
        <dbReference type="ARBA" id="ARBA00004429"/>
    </source>
</evidence>
<evidence type="ECO:0000313" key="16">
    <source>
        <dbReference type="Proteomes" id="UP000014461"/>
    </source>
</evidence>
<comment type="caution">
    <text evidence="15">The sequence shown here is derived from an EMBL/GenBank/DDBJ whole genome shotgun (WGS) entry which is preliminary data.</text>
</comment>
<dbReference type="AlphaFoldDB" id="R9PR96"/>
<feature type="domain" description="PAS" evidence="14">
    <location>
        <begin position="21"/>
        <end position="76"/>
    </location>
</feature>
<dbReference type="CDD" id="cd11386">
    <property type="entry name" value="MCP_signal"/>
    <property type="match status" value="1"/>
</dbReference>
<keyword evidence="7 12" id="KW-1133">Transmembrane helix</keyword>
<dbReference type="CDD" id="cd00130">
    <property type="entry name" value="PAS"/>
    <property type="match status" value="1"/>
</dbReference>
<keyword evidence="9 11" id="KW-0807">Transducer</keyword>
<keyword evidence="5" id="KW-0997">Cell inner membrane</keyword>
<comment type="similarity">
    <text evidence="10">Belongs to the methyl-accepting chemotaxis (MCP) protein family.</text>
</comment>
<dbReference type="SMART" id="SM00283">
    <property type="entry name" value="MA"/>
    <property type="match status" value="1"/>
</dbReference>
<dbReference type="SUPFAM" id="SSF58104">
    <property type="entry name" value="Methyl-accepting chemotaxis protein (MCP) signaling domain"/>
    <property type="match status" value="1"/>
</dbReference>
<dbReference type="GO" id="GO:0005886">
    <property type="term" value="C:plasma membrane"/>
    <property type="evidence" value="ECO:0007669"/>
    <property type="project" value="UniProtKB-SubCell"/>
</dbReference>
<evidence type="ECO:0000256" key="7">
    <source>
        <dbReference type="ARBA" id="ARBA00022989"/>
    </source>
</evidence>
<accession>R9PR96</accession>
<organism evidence="15 16">
    <name type="scientific">Agarivorans albus MKT 106</name>
    <dbReference type="NCBI Taxonomy" id="1331007"/>
    <lineage>
        <taxon>Bacteria</taxon>
        <taxon>Pseudomonadati</taxon>
        <taxon>Pseudomonadota</taxon>
        <taxon>Gammaproteobacteria</taxon>
        <taxon>Alteromonadales</taxon>
        <taxon>Alteromonadaceae</taxon>
        <taxon>Agarivorans</taxon>
    </lineage>
</organism>
<keyword evidence="8 12" id="KW-0472">Membrane</keyword>
<dbReference type="Pfam" id="PF00015">
    <property type="entry name" value="MCPsignal"/>
    <property type="match status" value="1"/>
</dbReference>
<dbReference type="PROSITE" id="PS50111">
    <property type="entry name" value="CHEMOTAXIS_TRANSDUC_2"/>
    <property type="match status" value="1"/>
</dbReference>
<dbReference type="PROSITE" id="PS50112">
    <property type="entry name" value="PAS"/>
    <property type="match status" value="1"/>
</dbReference>
<dbReference type="RefSeq" id="WP_016400419.1">
    <property type="nucleotide sequence ID" value="NZ_BARX01000003.1"/>
</dbReference>
<reference evidence="15" key="1">
    <citation type="journal article" date="2013" name="Genome Announc.">
        <title>Draft Genome Sequence of Agarivorans albus Strain MKT 106T, an Agarolytic Marine Bacterium.</title>
        <authorList>
            <person name="Yasuike M."/>
            <person name="Nakamura Y."/>
            <person name="Kai W."/>
            <person name="Fujiwara A."/>
            <person name="Fukui Y."/>
            <person name="Satomi M."/>
            <person name="Sano M."/>
        </authorList>
    </citation>
    <scope>NUCLEOTIDE SEQUENCE [LARGE SCALE GENOMIC DNA]</scope>
</reference>
<dbReference type="InterPro" id="IPR000014">
    <property type="entry name" value="PAS"/>
</dbReference>
<dbReference type="EMBL" id="BARX01000003">
    <property type="protein sequence ID" value="GAD00651.1"/>
    <property type="molecule type" value="Genomic_DNA"/>
</dbReference>
<evidence type="ECO:0000256" key="3">
    <source>
        <dbReference type="ARBA" id="ARBA00022481"/>
    </source>
</evidence>
<evidence type="ECO:0000256" key="12">
    <source>
        <dbReference type="SAM" id="Phobius"/>
    </source>
</evidence>
<evidence type="ECO:0000256" key="8">
    <source>
        <dbReference type="ARBA" id="ARBA00023136"/>
    </source>
</evidence>
<dbReference type="FunFam" id="3.30.450.20:FF:000046">
    <property type="entry name" value="Aerotaxis sensor receptor"/>
    <property type="match status" value="1"/>
</dbReference>
<dbReference type="OrthoDB" id="5675566at2"/>
<evidence type="ECO:0000256" key="9">
    <source>
        <dbReference type="ARBA" id="ARBA00023224"/>
    </source>
</evidence>
<dbReference type="SMART" id="SM00091">
    <property type="entry name" value="PAS"/>
    <property type="match status" value="1"/>
</dbReference>
<dbReference type="Gene3D" id="1.10.287.950">
    <property type="entry name" value="Methyl-accepting chemotaxis protein"/>
    <property type="match status" value="1"/>
</dbReference>
<dbReference type="FunFam" id="1.10.287.950:FF:000001">
    <property type="entry name" value="Methyl-accepting chemotaxis sensory transducer"/>
    <property type="match status" value="1"/>
</dbReference>
<feature type="domain" description="Methyl-accepting transducer" evidence="13">
    <location>
        <begin position="256"/>
        <end position="492"/>
    </location>
</feature>
<keyword evidence="6 12" id="KW-0812">Transmembrane</keyword>
<dbReference type="PANTHER" id="PTHR32089:SF112">
    <property type="entry name" value="LYSOZYME-LIKE PROTEIN-RELATED"/>
    <property type="match status" value="1"/>
</dbReference>
<gene>
    <name evidence="15" type="ORF">AALB_0731</name>
</gene>
<proteinExistence type="inferred from homology"/>
<evidence type="ECO:0000256" key="10">
    <source>
        <dbReference type="ARBA" id="ARBA00029447"/>
    </source>
</evidence>
<name>R9PR96_AGAAL</name>
<dbReference type="STRING" id="1331007.AALB_0731"/>
<evidence type="ECO:0000259" key="14">
    <source>
        <dbReference type="PROSITE" id="PS50112"/>
    </source>
</evidence>
<dbReference type="InterPro" id="IPR013655">
    <property type="entry name" value="PAS_fold_3"/>
</dbReference>
<dbReference type="SUPFAM" id="SSF55785">
    <property type="entry name" value="PYP-like sensor domain (PAS domain)"/>
    <property type="match status" value="1"/>
</dbReference>
<dbReference type="Proteomes" id="UP000014461">
    <property type="component" value="Unassembled WGS sequence"/>
</dbReference>
<dbReference type="Gene3D" id="3.30.450.20">
    <property type="entry name" value="PAS domain"/>
    <property type="match status" value="1"/>
</dbReference>
<evidence type="ECO:0000313" key="15">
    <source>
        <dbReference type="EMBL" id="GAD00651.1"/>
    </source>
</evidence>
<evidence type="ECO:0000256" key="2">
    <source>
        <dbReference type="ARBA" id="ARBA00022475"/>
    </source>
</evidence>
<evidence type="ECO:0000256" key="6">
    <source>
        <dbReference type="ARBA" id="ARBA00022692"/>
    </source>
</evidence>
<dbReference type="PANTHER" id="PTHR32089">
    <property type="entry name" value="METHYL-ACCEPTING CHEMOTAXIS PROTEIN MCPB"/>
    <property type="match status" value="1"/>
</dbReference>
<evidence type="ECO:0000256" key="5">
    <source>
        <dbReference type="ARBA" id="ARBA00022519"/>
    </source>
</evidence>
<dbReference type="NCBIfam" id="TIGR00229">
    <property type="entry name" value="sensory_box"/>
    <property type="match status" value="1"/>
</dbReference>
<evidence type="ECO:0000256" key="11">
    <source>
        <dbReference type="PROSITE-ProRule" id="PRU00284"/>
    </source>
</evidence>
<dbReference type="Pfam" id="PF08447">
    <property type="entry name" value="PAS_3"/>
    <property type="match status" value="1"/>
</dbReference>
<keyword evidence="2" id="KW-1003">Cell membrane</keyword>
<feature type="transmembrane region" description="Helical" evidence="12">
    <location>
        <begin position="178"/>
        <end position="196"/>
    </location>
</feature>
<evidence type="ECO:0000256" key="4">
    <source>
        <dbReference type="ARBA" id="ARBA00022500"/>
    </source>
</evidence>
<keyword evidence="3" id="KW-0488">Methylation</keyword>
<feature type="transmembrane region" description="Helical" evidence="12">
    <location>
        <begin position="152"/>
        <end position="172"/>
    </location>
</feature>
<dbReference type="GO" id="GO:0007165">
    <property type="term" value="P:signal transduction"/>
    <property type="evidence" value="ECO:0007669"/>
    <property type="project" value="UniProtKB-KW"/>
</dbReference>
<dbReference type="InterPro" id="IPR035965">
    <property type="entry name" value="PAS-like_dom_sf"/>
</dbReference>
<comment type="subcellular location">
    <subcellularLocation>
        <location evidence="1">Cell inner membrane</location>
        <topology evidence="1">Multi-pass membrane protein</topology>
    </subcellularLocation>
</comment>
<keyword evidence="15" id="KW-0675">Receptor</keyword>
<protein>
    <submittedName>
        <fullName evidence="15">Aerotaxis sensor receptor protein</fullName>
    </submittedName>
</protein>
<keyword evidence="16" id="KW-1185">Reference proteome</keyword>
<evidence type="ECO:0000259" key="13">
    <source>
        <dbReference type="PROSITE" id="PS50111"/>
    </source>
</evidence>
<dbReference type="InterPro" id="IPR004089">
    <property type="entry name" value="MCPsignal_dom"/>
</dbReference>
<dbReference type="GO" id="GO:0052131">
    <property type="term" value="P:positive aerotaxis"/>
    <property type="evidence" value="ECO:0007669"/>
    <property type="project" value="UniProtKB-ARBA"/>
</dbReference>
<sequence length="532" mass="58241">MRNNQPITKQEQKFTSKEDLVSITDLQGKIKYVNDAFVAISGFSREELIGQDHNIVRHPDMPPAAFESLWGTVKSGNPWRGFVKNRCKNGDHYWVDAFVSPIVKQGQTVGYQSVRSEPTAAQVSDAEKLYAKMRNDSSIKIPKAPLFERTSISTINSIFSLVLLCFSLAIVFMADSSLLSGLAIGAAILQASYWFYSHQHVYKRIQLIQQHNRDLAAGDFTRPIAVDGNLEMLQALASIKIVQARYKAMFMQVSESVKTMINTADSLSATSNDVLESMRTQSSHTTQIATGMNQMSVTVDGVRENVQHTAETTQFLSKTVDEGDQVVADALVTMQQFTSEMASTTEKIKNLAQESQQISSITDTISSIAEQTNLLALNAAIEAARAGEQGRGFAVVADEVRNLAARSQEATKEIQTMLEHLSSGISSSASTIDHNNNSANQALEKVSLSREKFVQITEGVEQINQMSTQIATAASQQSVVANEMASSIESISAQASSTELEGEKLQNNATQINQNSLNLQIQIDELELAQKG</sequence>